<feature type="binding site" evidence="9">
    <location>
        <begin position="9"/>
        <end position="15"/>
    </location>
    <ligand>
        <name>NADP(+)</name>
        <dbReference type="ChEBI" id="CHEBI:58349"/>
    </ligand>
</feature>
<name>A0A975BZW8_9CAUL</name>
<dbReference type="Pfam" id="PF01370">
    <property type="entry name" value="Epimerase"/>
    <property type="match status" value="1"/>
</dbReference>
<feature type="binding site" evidence="9">
    <location>
        <position position="185"/>
    </location>
    <ligand>
        <name>substrate</name>
    </ligand>
</feature>
<dbReference type="KEGG" id="bgoe:IFJ75_18655"/>
<proteinExistence type="inferred from homology"/>
<evidence type="ECO:0000259" key="10">
    <source>
        <dbReference type="Pfam" id="PF01370"/>
    </source>
</evidence>
<dbReference type="GO" id="GO:0070401">
    <property type="term" value="F:NADP+ binding"/>
    <property type="evidence" value="ECO:0007669"/>
    <property type="project" value="UniProtKB-UniRule"/>
</dbReference>
<dbReference type="PANTHER" id="PTHR43238:SF1">
    <property type="entry name" value="GDP-L-FUCOSE SYNTHASE"/>
    <property type="match status" value="1"/>
</dbReference>
<feature type="binding site" evidence="9">
    <location>
        <position position="200"/>
    </location>
    <ligand>
        <name>substrate</name>
    </ligand>
</feature>
<dbReference type="InterPro" id="IPR028614">
    <property type="entry name" value="GDP_fucose/colitose_synth"/>
</dbReference>
<evidence type="ECO:0000313" key="11">
    <source>
        <dbReference type="EMBL" id="QTC91188.1"/>
    </source>
</evidence>
<dbReference type="AlphaFoldDB" id="A0A975BZW8"/>
<feature type="site" description="Important for catalytic activity" evidence="9">
    <location>
        <position position="107"/>
    </location>
</feature>
<evidence type="ECO:0000256" key="8">
    <source>
        <dbReference type="ARBA" id="ARBA00051935"/>
    </source>
</evidence>
<dbReference type="FunFam" id="3.40.50.720:FF:000101">
    <property type="entry name" value="GDP-L-fucose synthase"/>
    <property type="match status" value="1"/>
</dbReference>
<keyword evidence="4 9" id="KW-0521">NADP</keyword>
<evidence type="ECO:0000256" key="3">
    <source>
        <dbReference type="ARBA" id="ARBA00012371"/>
    </source>
</evidence>
<dbReference type="HAMAP" id="MF_00956">
    <property type="entry name" value="GDP_fucose_synth"/>
    <property type="match status" value="1"/>
</dbReference>
<evidence type="ECO:0000256" key="9">
    <source>
        <dbReference type="HAMAP-Rule" id="MF_00956"/>
    </source>
</evidence>
<evidence type="ECO:0000256" key="4">
    <source>
        <dbReference type="ARBA" id="ARBA00022857"/>
    </source>
</evidence>
<feature type="active site" description="Proton donor/acceptor" evidence="9">
    <location>
        <position position="134"/>
    </location>
</feature>
<dbReference type="Gene3D" id="3.40.50.720">
    <property type="entry name" value="NAD(P)-binding Rossmann-like Domain"/>
    <property type="match status" value="1"/>
</dbReference>
<evidence type="ECO:0000256" key="6">
    <source>
        <dbReference type="ARBA" id="ARBA00023235"/>
    </source>
</evidence>
<reference evidence="11" key="1">
    <citation type="submission" date="2020-09" db="EMBL/GenBank/DDBJ databases">
        <title>Brevundimonas sp. LVF2 isolated from a puddle in Goettingen, Germany.</title>
        <authorList>
            <person name="Friedrich I."/>
            <person name="Klassen A."/>
            <person name="Hannes N."/>
            <person name="Schneider D."/>
            <person name="Hertel R."/>
            <person name="Daniel R."/>
        </authorList>
    </citation>
    <scope>NUCLEOTIDE SEQUENCE</scope>
    <source>
        <strain evidence="11">LVF2</strain>
    </source>
</reference>
<organism evidence="11 12">
    <name type="scientific">Brevundimonas goettingensis</name>
    <dbReference type="NCBI Taxonomy" id="2774190"/>
    <lineage>
        <taxon>Bacteria</taxon>
        <taxon>Pseudomonadati</taxon>
        <taxon>Pseudomonadota</taxon>
        <taxon>Alphaproteobacteria</taxon>
        <taxon>Caulobacterales</taxon>
        <taxon>Caulobacteraceae</taxon>
        <taxon>Brevundimonas</taxon>
    </lineage>
</organism>
<dbReference type="Gene3D" id="3.90.25.10">
    <property type="entry name" value="UDP-galactose 4-epimerase, domain 1"/>
    <property type="match status" value="1"/>
</dbReference>
<keyword evidence="6 9" id="KW-0413">Isomerase</keyword>
<feature type="binding site" evidence="9">
    <location>
        <position position="177"/>
    </location>
    <ligand>
        <name>NADP(+)</name>
        <dbReference type="ChEBI" id="CHEBI:58349"/>
    </ligand>
</feature>
<feature type="site" description="Important for catalytic activity" evidence="9">
    <location>
        <position position="105"/>
    </location>
</feature>
<evidence type="ECO:0000256" key="7">
    <source>
        <dbReference type="ARBA" id="ARBA00023268"/>
    </source>
</evidence>
<evidence type="ECO:0000256" key="2">
    <source>
        <dbReference type="ARBA" id="ARBA00005959"/>
    </source>
</evidence>
<dbReference type="InterPro" id="IPR036291">
    <property type="entry name" value="NAD(P)-bd_dom_sf"/>
</dbReference>
<feature type="domain" description="NAD-dependent epimerase/dehydratase" evidence="10">
    <location>
        <begin position="5"/>
        <end position="235"/>
    </location>
</feature>
<dbReference type="PANTHER" id="PTHR43238">
    <property type="entry name" value="GDP-L-FUCOSE SYNTHASE"/>
    <property type="match status" value="1"/>
</dbReference>
<comment type="catalytic activity">
    <reaction evidence="8 9">
        <text>GDP-beta-L-fucose + NADP(+) = GDP-4-dehydro-alpha-D-rhamnose + NADPH + H(+)</text>
        <dbReference type="Rhea" id="RHEA:18885"/>
        <dbReference type="ChEBI" id="CHEBI:15378"/>
        <dbReference type="ChEBI" id="CHEBI:57273"/>
        <dbReference type="ChEBI" id="CHEBI:57783"/>
        <dbReference type="ChEBI" id="CHEBI:57964"/>
        <dbReference type="ChEBI" id="CHEBI:58349"/>
        <dbReference type="EC" id="1.1.1.271"/>
    </reaction>
</comment>
<feature type="binding site" evidence="9">
    <location>
        <position position="138"/>
    </location>
    <ligand>
        <name>NADP(+)</name>
        <dbReference type="ChEBI" id="CHEBI:58349"/>
    </ligand>
</feature>
<comment type="similarity">
    <text evidence="2 9">Belongs to the NAD(P)-dependent epimerase/dehydratase family. Fucose synthase subfamily.</text>
</comment>
<protein>
    <recommendedName>
        <fullName evidence="3 9">GDP-L-fucose synthase</fullName>
        <ecNumber evidence="3 9">1.1.1.271</ecNumber>
    </recommendedName>
    <alternativeName>
        <fullName evidence="9">GDP-4-keto-6-deoxy-D-mannose-3,5-epimerase-4-reductase</fullName>
    </alternativeName>
</protein>
<evidence type="ECO:0000313" key="12">
    <source>
        <dbReference type="Proteomes" id="UP000663918"/>
    </source>
</evidence>
<dbReference type="Proteomes" id="UP000663918">
    <property type="component" value="Chromosome"/>
</dbReference>
<sequence>MQEAIWVAGHRGMVGSAIVRNLEAQGRRVLTVDRKDLDLRNQKAVETWMQQHQPSSVIFAAAKVGGILANDTLPADFLYDNLCIQTNTINAAHLAGVNRFVFLGSSCIYPKFAEQPIKESSLLTGPLEPTNEWYAIAKIAGIKLCQAYMKQYGRQYVSVMPCNLYGPGDNFDLKSSHVMPALIRKILAAKEQDLPDVEVWGTGTPLREFLHVDDMAAGAVHCHDNYFDFEHINCGSEKEVTIRGLAETIAEAVGYEGGIVFDSSKPDGTPRKVMDSSRLRAQGWEPKIELLDGIRTTIDWFTKTYPKG</sequence>
<dbReference type="GO" id="GO:0050577">
    <property type="term" value="F:GDP-L-fucose synthase activity"/>
    <property type="evidence" value="ECO:0007669"/>
    <property type="project" value="UniProtKB-UniRule"/>
</dbReference>
<keyword evidence="7 9" id="KW-0511">Multifunctional enzyme</keyword>
<dbReference type="RefSeq" id="WP_207870262.1">
    <property type="nucleotide sequence ID" value="NZ_CP062222.1"/>
</dbReference>
<dbReference type="GO" id="GO:0042351">
    <property type="term" value="P:'de novo' GDP-L-fucose biosynthetic process"/>
    <property type="evidence" value="ECO:0007669"/>
    <property type="project" value="UniProtKB-UniRule"/>
</dbReference>
<dbReference type="CDD" id="cd05239">
    <property type="entry name" value="GDP_FS_SDR_e"/>
    <property type="match status" value="1"/>
</dbReference>
<evidence type="ECO:0000256" key="1">
    <source>
        <dbReference type="ARBA" id="ARBA00004883"/>
    </source>
</evidence>
<keyword evidence="12" id="KW-1185">Reference proteome</keyword>
<dbReference type="SUPFAM" id="SSF51735">
    <property type="entry name" value="NAD(P)-binding Rossmann-fold domains"/>
    <property type="match status" value="1"/>
</dbReference>
<feature type="binding site" evidence="9">
    <location>
        <begin position="161"/>
        <end position="164"/>
    </location>
    <ligand>
        <name>NADP(+)</name>
        <dbReference type="ChEBI" id="CHEBI:58349"/>
    </ligand>
</feature>
<keyword evidence="5 9" id="KW-0560">Oxidoreductase</keyword>
<evidence type="ECO:0000256" key="5">
    <source>
        <dbReference type="ARBA" id="ARBA00023002"/>
    </source>
</evidence>
<feature type="binding site" evidence="9">
    <location>
        <position position="267"/>
    </location>
    <ligand>
        <name>substrate</name>
    </ligand>
</feature>
<accession>A0A975BZW8</accession>
<dbReference type="InterPro" id="IPR001509">
    <property type="entry name" value="Epimerase_deHydtase"/>
</dbReference>
<dbReference type="EC" id="1.1.1.271" evidence="3 9"/>
<gene>
    <name evidence="9" type="primary">fcl</name>
    <name evidence="11" type="ORF">IFJ75_18655</name>
</gene>
<feature type="binding site" evidence="9">
    <location>
        <position position="207"/>
    </location>
    <ligand>
        <name>substrate</name>
    </ligand>
</feature>
<comment type="function">
    <text evidence="9">Catalyzes the two-step NADP-dependent conversion of GDP-4-dehydro-6-deoxy-D-mannose to GDP-fucose, involving an epimerase and a reductase reaction.</text>
</comment>
<dbReference type="EMBL" id="CP062222">
    <property type="protein sequence ID" value="QTC91188.1"/>
    <property type="molecule type" value="Genomic_DNA"/>
</dbReference>
<comment type="pathway">
    <text evidence="1 9">Nucleotide-sugar biosynthesis; GDP-L-fucose biosynthesis via de novo pathway; GDP-L-fucose from GDP-alpha-D-mannose: step 2/2.</text>
</comment>
<dbReference type="GO" id="GO:0016853">
    <property type="term" value="F:isomerase activity"/>
    <property type="evidence" value="ECO:0007669"/>
    <property type="project" value="UniProtKB-KW"/>
</dbReference>
<feature type="binding site" evidence="9">
    <location>
        <begin position="103"/>
        <end position="106"/>
    </location>
    <ligand>
        <name>NADP(+)</name>
        <dbReference type="ChEBI" id="CHEBI:58349"/>
    </ligand>
</feature>